<dbReference type="AlphaFoldDB" id="A0A1A9VP33"/>
<reference evidence="1" key="1">
    <citation type="submission" date="2020-05" db="UniProtKB">
        <authorList>
            <consortium name="EnsemblMetazoa"/>
        </authorList>
    </citation>
    <scope>IDENTIFICATION</scope>
    <source>
        <strain evidence="1">TTRI</strain>
    </source>
</reference>
<evidence type="ECO:0000313" key="2">
    <source>
        <dbReference type="Proteomes" id="UP000078200"/>
    </source>
</evidence>
<name>A0A1A9VP33_GLOAU</name>
<dbReference type="Proteomes" id="UP000078200">
    <property type="component" value="Unassembled WGS sequence"/>
</dbReference>
<keyword evidence="2" id="KW-1185">Reference proteome</keyword>
<evidence type="ECO:0000313" key="1">
    <source>
        <dbReference type="EnsemblMetazoa" id="GAUT043120-PA"/>
    </source>
</evidence>
<proteinExistence type="predicted"/>
<organism evidence="1 2">
    <name type="scientific">Glossina austeni</name>
    <name type="common">Savannah tsetse fly</name>
    <dbReference type="NCBI Taxonomy" id="7395"/>
    <lineage>
        <taxon>Eukaryota</taxon>
        <taxon>Metazoa</taxon>
        <taxon>Ecdysozoa</taxon>
        <taxon>Arthropoda</taxon>
        <taxon>Hexapoda</taxon>
        <taxon>Insecta</taxon>
        <taxon>Pterygota</taxon>
        <taxon>Neoptera</taxon>
        <taxon>Endopterygota</taxon>
        <taxon>Diptera</taxon>
        <taxon>Brachycera</taxon>
        <taxon>Muscomorpha</taxon>
        <taxon>Hippoboscoidea</taxon>
        <taxon>Glossinidae</taxon>
        <taxon>Glossina</taxon>
    </lineage>
</organism>
<dbReference type="EnsemblMetazoa" id="GAUT043120-RA">
    <property type="protein sequence ID" value="GAUT043120-PA"/>
    <property type="gene ID" value="GAUT043120"/>
</dbReference>
<protein>
    <submittedName>
        <fullName evidence="1">Uncharacterized protein</fullName>
    </submittedName>
</protein>
<dbReference type="VEuPathDB" id="VectorBase:GAUT043120"/>
<accession>A0A1A9VP33</accession>
<sequence length="112" mass="12063">MSRSFSSNLAASATAMWKMVEDTFLPLMIAPSYKIMVTISISGLIITSLTSPAANICLGAAVHKHKCCNATGLNLEQMLQPKSQTTSKISIDAFRVLENLMDLIAASLETQN</sequence>